<keyword evidence="1" id="KW-0732">Signal</keyword>
<name>A0A428MJ90_9BACT</name>
<evidence type="ECO:0008006" key="4">
    <source>
        <dbReference type="Google" id="ProtNLM"/>
    </source>
</evidence>
<evidence type="ECO:0000256" key="1">
    <source>
        <dbReference type="SAM" id="SignalP"/>
    </source>
</evidence>
<accession>A0A428MJ90</accession>
<reference evidence="2 3" key="1">
    <citation type="submission" date="2018-12" db="EMBL/GenBank/DDBJ databases">
        <title>Sequencing of bacterial isolates from soil warming experiment in Harvard Forest, Massachusetts, USA.</title>
        <authorList>
            <person name="Deangelis K."/>
        </authorList>
    </citation>
    <scope>NUCLEOTIDE SEQUENCE [LARGE SCALE GENOMIC DNA]</scope>
    <source>
        <strain evidence="2 3">EB153</strain>
    </source>
</reference>
<dbReference type="RefSeq" id="WP_125485521.1">
    <property type="nucleotide sequence ID" value="NZ_RSDW01000001.1"/>
</dbReference>
<dbReference type="EMBL" id="RSDW01000001">
    <property type="protein sequence ID" value="RSL16975.1"/>
    <property type="molecule type" value="Genomic_DNA"/>
</dbReference>
<proteinExistence type="predicted"/>
<protein>
    <recommendedName>
        <fullName evidence="4">Outer membrane protein with beta-barrel domain</fullName>
    </recommendedName>
</protein>
<dbReference type="SUPFAM" id="SSF56925">
    <property type="entry name" value="OMPA-like"/>
    <property type="match status" value="1"/>
</dbReference>
<dbReference type="OrthoDB" id="117386at2"/>
<gene>
    <name evidence="2" type="ORF">EDE15_2503</name>
</gene>
<organism evidence="2 3">
    <name type="scientific">Edaphobacter aggregans</name>
    <dbReference type="NCBI Taxonomy" id="570835"/>
    <lineage>
        <taxon>Bacteria</taxon>
        <taxon>Pseudomonadati</taxon>
        <taxon>Acidobacteriota</taxon>
        <taxon>Terriglobia</taxon>
        <taxon>Terriglobales</taxon>
        <taxon>Acidobacteriaceae</taxon>
        <taxon>Edaphobacter</taxon>
    </lineage>
</organism>
<dbReference type="InterPro" id="IPR011250">
    <property type="entry name" value="OMP/PagP_B-barrel"/>
</dbReference>
<dbReference type="AlphaFoldDB" id="A0A428MJ90"/>
<dbReference type="Proteomes" id="UP000269669">
    <property type="component" value="Unassembled WGS sequence"/>
</dbReference>
<comment type="caution">
    <text evidence="2">The sequence shown here is derived from an EMBL/GenBank/DDBJ whole genome shotgun (WGS) entry which is preliminary data.</text>
</comment>
<feature type="signal peptide" evidence="1">
    <location>
        <begin position="1"/>
        <end position="30"/>
    </location>
</feature>
<evidence type="ECO:0000313" key="3">
    <source>
        <dbReference type="Proteomes" id="UP000269669"/>
    </source>
</evidence>
<evidence type="ECO:0000313" key="2">
    <source>
        <dbReference type="EMBL" id="RSL16975.1"/>
    </source>
</evidence>
<keyword evidence="3" id="KW-1185">Reference proteome</keyword>
<feature type="chain" id="PRO_5019131940" description="Outer membrane protein with beta-barrel domain" evidence="1">
    <location>
        <begin position="31"/>
        <end position="176"/>
    </location>
</feature>
<sequence length="176" mass="18498">MNTCKSLLYRKFALLSAVFVLLLGTSVARAQLAFYGGFSGGPVGGTGVSAAYGPVVGAYLQSGRFIAFSLGGDARGTFLSHSGFHYYTGAAGPRLAFRAPILPLRPYVEGLVGAANFNNGSGTSSSTKFNYQVIGGLDSTILPHLDWRVIEFAYSGVSGSPIDAKIFTTGLVLRLW</sequence>